<reference evidence="2 3" key="1">
    <citation type="submission" date="2019-11" db="EMBL/GenBank/DDBJ databases">
        <authorList>
            <person name="Im W.T."/>
        </authorList>
    </citation>
    <scope>NUCLEOTIDE SEQUENCE [LARGE SCALE GENOMIC DNA]</scope>
    <source>
        <strain evidence="2 3">SB-02</strain>
    </source>
</reference>
<sequence length="70" mass="7592">MKGSTKTLLGFLAGVAVSAGVYAFLKSKKGKQFTKNMKDKADELKEDLADLGDKARNAMKKVEESLPQSK</sequence>
<evidence type="ECO:0000313" key="3">
    <source>
        <dbReference type="Proteomes" id="UP000426027"/>
    </source>
</evidence>
<dbReference type="Pfam" id="PF12732">
    <property type="entry name" value="YtxH"/>
    <property type="match status" value="1"/>
</dbReference>
<dbReference type="Proteomes" id="UP000426027">
    <property type="component" value="Chromosome"/>
</dbReference>
<keyword evidence="3" id="KW-1185">Reference proteome</keyword>
<keyword evidence="1" id="KW-0175">Coiled coil</keyword>
<proteinExistence type="predicted"/>
<dbReference type="AlphaFoldDB" id="A0A6I6GUW9"/>
<accession>A0A6I6GUW9</accession>
<dbReference type="InterPro" id="IPR024623">
    <property type="entry name" value="YtxH"/>
</dbReference>
<evidence type="ECO:0000313" key="2">
    <source>
        <dbReference type="EMBL" id="QGW28939.1"/>
    </source>
</evidence>
<dbReference type="RefSeq" id="WP_157479292.1">
    <property type="nucleotide sequence ID" value="NZ_CP046566.1"/>
</dbReference>
<name>A0A6I6GUW9_9BACT</name>
<feature type="coiled-coil region" evidence="1">
    <location>
        <begin position="34"/>
        <end position="61"/>
    </location>
</feature>
<organism evidence="2 3">
    <name type="scientific">Phnomibacter ginsenosidimutans</name>
    <dbReference type="NCBI Taxonomy" id="2676868"/>
    <lineage>
        <taxon>Bacteria</taxon>
        <taxon>Pseudomonadati</taxon>
        <taxon>Bacteroidota</taxon>
        <taxon>Chitinophagia</taxon>
        <taxon>Chitinophagales</taxon>
        <taxon>Chitinophagaceae</taxon>
        <taxon>Phnomibacter</taxon>
    </lineage>
</organism>
<dbReference type="EMBL" id="CP046566">
    <property type="protein sequence ID" value="QGW28939.1"/>
    <property type="molecule type" value="Genomic_DNA"/>
</dbReference>
<dbReference type="KEGG" id="fls:GLV81_13265"/>
<protein>
    <submittedName>
        <fullName evidence="2">YtxH domain-containing protein</fullName>
    </submittedName>
</protein>
<evidence type="ECO:0000256" key="1">
    <source>
        <dbReference type="SAM" id="Coils"/>
    </source>
</evidence>
<gene>
    <name evidence="2" type="ORF">GLV81_13265</name>
</gene>